<dbReference type="AlphaFoldDB" id="A0A3R9GBU3"/>
<evidence type="ECO:0000256" key="1">
    <source>
        <dbReference type="ARBA" id="ARBA00004926"/>
    </source>
</evidence>
<dbReference type="GO" id="GO:0006094">
    <property type="term" value="P:gluconeogenesis"/>
    <property type="evidence" value="ECO:0007669"/>
    <property type="project" value="UniProtKB-KW"/>
</dbReference>
<dbReference type="EC" id="5.3.1.9" evidence="3"/>
<dbReference type="InterPro" id="IPR011051">
    <property type="entry name" value="RmlC_Cupin_sf"/>
</dbReference>
<evidence type="ECO:0000256" key="6">
    <source>
        <dbReference type="ARBA" id="ARBA00029321"/>
    </source>
</evidence>
<keyword evidence="5" id="KW-0324">Glycolysis</keyword>
<comment type="pathway">
    <text evidence="1">Carbohydrate degradation; glycolysis; D-glyceraldehyde 3-phosphate and glycerone phosphate from D-glucose: step 2/4.</text>
</comment>
<dbReference type="SUPFAM" id="SSF51182">
    <property type="entry name" value="RmlC-like cupins"/>
    <property type="match status" value="1"/>
</dbReference>
<evidence type="ECO:0000259" key="7">
    <source>
        <dbReference type="Pfam" id="PF06560"/>
    </source>
</evidence>
<dbReference type="Gene3D" id="2.60.120.10">
    <property type="entry name" value="Jelly Rolls"/>
    <property type="match status" value="1"/>
</dbReference>
<organism evidence="8 9">
    <name type="scientific">Atlantibacter subterraneus</name>
    <dbReference type="NCBI Taxonomy" id="255519"/>
    <lineage>
        <taxon>Bacteria</taxon>
        <taxon>Pseudomonadati</taxon>
        <taxon>Pseudomonadota</taxon>
        <taxon>Gammaproteobacteria</taxon>
        <taxon>Enterobacterales</taxon>
        <taxon>Enterobacteriaceae</taxon>
        <taxon>Atlantibacter</taxon>
    </lineage>
</organism>
<gene>
    <name evidence="8" type="ORF">EGT71_07855</name>
</gene>
<comment type="catalytic activity">
    <reaction evidence="6">
        <text>alpha-D-glucose 6-phosphate = beta-D-fructose 6-phosphate</text>
        <dbReference type="Rhea" id="RHEA:11816"/>
        <dbReference type="ChEBI" id="CHEBI:57634"/>
        <dbReference type="ChEBI" id="CHEBI:58225"/>
        <dbReference type="EC" id="5.3.1.9"/>
    </reaction>
</comment>
<proteinExistence type="inferred from homology"/>
<evidence type="ECO:0000256" key="2">
    <source>
        <dbReference type="ARBA" id="ARBA00006542"/>
    </source>
</evidence>
<accession>A0A3R9GBU3</accession>
<keyword evidence="8" id="KW-0413">Isomerase</keyword>
<sequence length="260" mass="29597">MADMKAKYGLNMTIHHQPLGFSYDEDVIGPMPEVRTLDQIRASLRNPECSGPDVVYAIAMDVARLQDREELQKRMLLFGVVTYAAGQLGDEPVRSQGHIHRISQHSGWSPPELYEIWQGKAIVYMQEFVEDDPGRCFAVIAGPGEKVLVPPGWGHATISASVDEPLTFGAWCDREYGFEYDAVRAHKGLAWYPLVQDGHIVWQHNAHYMPGRLQAITPRRYSEFGITDEPIYQQFIDDPARFQFISKPDRTAGLWRNFHP</sequence>
<comment type="caution">
    <text evidence="8">The sequence shown here is derived from an EMBL/GenBank/DDBJ whole genome shotgun (WGS) entry which is preliminary data.</text>
</comment>
<keyword evidence="4" id="KW-0312">Gluconeogenesis</keyword>
<dbReference type="InterPro" id="IPR014710">
    <property type="entry name" value="RmlC-like_jellyroll"/>
</dbReference>
<evidence type="ECO:0000256" key="4">
    <source>
        <dbReference type="ARBA" id="ARBA00022432"/>
    </source>
</evidence>
<evidence type="ECO:0000256" key="3">
    <source>
        <dbReference type="ARBA" id="ARBA00011952"/>
    </source>
</evidence>
<dbReference type="GO" id="GO:0005737">
    <property type="term" value="C:cytoplasm"/>
    <property type="evidence" value="ECO:0007669"/>
    <property type="project" value="InterPro"/>
</dbReference>
<protein>
    <recommendedName>
        <fullName evidence="3">glucose-6-phosphate isomerase</fullName>
        <ecNumber evidence="3">5.3.1.9</ecNumber>
    </recommendedName>
</protein>
<dbReference type="UniPathway" id="UPA00109">
    <property type="reaction ID" value="UER00181"/>
</dbReference>
<reference evidence="8 9" key="1">
    <citation type="submission" date="2018-10" db="EMBL/GenBank/DDBJ databases">
        <title>Transmission dynamics of multidrug resistant bacteria on intensive care unit surfaces.</title>
        <authorList>
            <person name="D'Souza A.W."/>
            <person name="Potter R.F."/>
            <person name="Wallace M."/>
            <person name="Shupe A."/>
            <person name="Patel S."/>
            <person name="Sun S."/>
            <person name="Gul D."/>
            <person name="Kwon J.H."/>
            <person name="Andleeb S."/>
            <person name="Burnham C.-A.D."/>
            <person name="Dantas G."/>
        </authorList>
    </citation>
    <scope>NUCLEOTIDE SEQUENCE [LARGE SCALE GENOMIC DNA]</scope>
    <source>
        <strain evidence="8 9">AS_373</strain>
    </source>
</reference>
<dbReference type="OrthoDB" id="1647241at2"/>
<name>A0A3R9GBU3_9ENTR</name>
<dbReference type="Pfam" id="PF06560">
    <property type="entry name" value="GPI"/>
    <property type="match status" value="1"/>
</dbReference>
<dbReference type="EMBL" id="RHXB01000004">
    <property type="protein sequence ID" value="RSE27219.1"/>
    <property type="molecule type" value="Genomic_DNA"/>
</dbReference>
<evidence type="ECO:0000313" key="9">
    <source>
        <dbReference type="Proteomes" id="UP000275331"/>
    </source>
</evidence>
<evidence type="ECO:0000313" key="8">
    <source>
        <dbReference type="EMBL" id="RSE27219.1"/>
    </source>
</evidence>
<dbReference type="RefSeq" id="WP_125293135.1">
    <property type="nucleotide sequence ID" value="NZ_JAPTZM010000008.1"/>
</dbReference>
<comment type="similarity">
    <text evidence="2">Belongs to the archaeal-type GPI family.</text>
</comment>
<dbReference type="Proteomes" id="UP000275331">
    <property type="component" value="Unassembled WGS sequence"/>
</dbReference>
<dbReference type="GO" id="GO:0006096">
    <property type="term" value="P:glycolytic process"/>
    <property type="evidence" value="ECO:0007669"/>
    <property type="project" value="UniProtKB-UniPathway"/>
</dbReference>
<dbReference type="GO" id="GO:0004347">
    <property type="term" value="F:glucose-6-phosphate isomerase activity"/>
    <property type="evidence" value="ECO:0007669"/>
    <property type="project" value="UniProtKB-EC"/>
</dbReference>
<evidence type="ECO:0000256" key="5">
    <source>
        <dbReference type="ARBA" id="ARBA00023152"/>
    </source>
</evidence>
<dbReference type="InterPro" id="IPR010551">
    <property type="entry name" value="G6P_isomerase_prok"/>
</dbReference>
<feature type="domain" description="Glucose-6-phosphate isomerase prokaryote" evidence="7">
    <location>
        <begin position="48"/>
        <end position="210"/>
    </location>
</feature>